<evidence type="ECO:0000313" key="3">
    <source>
        <dbReference type="Proteomes" id="UP000291819"/>
    </source>
</evidence>
<gene>
    <name evidence="2" type="ORF">EYS08_03590</name>
</gene>
<feature type="domain" description="HTH LytTR-type" evidence="1">
    <location>
        <begin position="21"/>
        <end position="120"/>
    </location>
</feature>
<dbReference type="AlphaFoldDB" id="A0A4Q9HGY1"/>
<dbReference type="PANTHER" id="PTHR37299">
    <property type="entry name" value="TRANSCRIPTIONAL REGULATOR-RELATED"/>
    <property type="match status" value="1"/>
</dbReference>
<name>A0A4Q9HGY1_9SPHI</name>
<dbReference type="GO" id="GO:0003677">
    <property type="term" value="F:DNA binding"/>
    <property type="evidence" value="ECO:0007669"/>
    <property type="project" value="InterPro"/>
</dbReference>
<dbReference type="OrthoDB" id="9787344at2"/>
<comment type="caution">
    <text evidence="2">The sequence shown here is derived from an EMBL/GenBank/DDBJ whole genome shotgun (WGS) entry which is preliminary data.</text>
</comment>
<dbReference type="PROSITE" id="PS50930">
    <property type="entry name" value="HTH_LYTTR"/>
    <property type="match status" value="1"/>
</dbReference>
<keyword evidence="3" id="KW-1185">Reference proteome</keyword>
<sequence>MVGRFLSSIVGQTEHSKNDEFIFVRDSNILKRLDINDILYLEAKGDHVKFYLSDKIYSIHSTLTSIEQKLSPDIFFRVHRSFIVNINKINTIEGGTLIIDRYMIPVSNRFRAALFKRLQIS</sequence>
<dbReference type="PANTHER" id="PTHR37299:SF1">
    <property type="entry name" value="STAGE 0 SPORULATION PROTEIN A HOMOLOG"/>
    <property type="match status" value="1"/>
</dbReference>
<dbReference type="GO" id="GO:0000156">
    <property type="term" value="F:phosphorelay response regulator activity"/>
    <property type="evidence" value="ECO:0007669"/>
    <property type="project" value="InterPro"/>
</dbReference>
<dbReference type="EMBL" id="SIXF01000002">
    <property type="protein sequence ID" value="TBO44544.1"/>
    <property type="molecule type" value="Genomic_DNA"/>
</dbReference>
<evidence type="ECO:0000313" key="2">
    <source>
        <dbReference type="EMBL" id="TBO44544.1"/>
    </source>
</evidence>
<dbReference type="Gene3D" id="2.40.50.1020">
    <property type="entry name" value="LytTr DNA-binding domain"/>
    <property type="match status" value="1"/>
</dbReference>
<accession>A0A4Q9HGY1</accession>
<dbReference type="Proteomes" id="UP000291819">
    <property type="component" value="Unassembled WGS sequence"/>
</dbReference>
<dbReference type="InterPro" id="IPR007492">
    <property type="entry name" value="LytTR_DNA-bd_dom"/>
</dbReference>
<dbReference type="Pfam" id="PF04397">
    <property type="entry name" value="LytTR"/>
    <property type="match status" value="1"/>
</dbReference>
<organism evidence="2 3">
    <name type="scientific">Pedobacter kyonggii</name>
    <dbReference type="NCBI Taxonomy" id="1926871"/>
    <lineage>
        <taxon>Bacteria</taxon>
        <taxon>Pseudomonadati</taxon>
        <taxon>Bacteroidota</taxon>
        <taxon>Sphingobacteriia</taxon>
        <taxon>Sphingobacteriales</taxon>
        <taxon>Sphingobacteriaceae</taxon>
        <taxon>Pedobacter</taxon>
    </lineage>
</organism>
<evidence type="ECO:0000259" key="1">
    <source>
        <dbReference type="PROSITE" id="PS50930"/>
    </source>
</evidence>
<protein>
    <submittedName>
        <fullName evidence="2">LytTR family transcriptional regulator</fullName>
    </submittedName>
</protein>
<dbReference type="InterPro" id="IPR046947">
    <property type="entry name" value="LytR-like"/>
</dbReference>
<reference evidence="2 3" key="1">
    <citation type="submission" date="2019-02" db="EMBL/GenBank/DDBJ databases">
        <title>Pedobacter kyonggii whole genome sequence analysis.</title>
        <authorList>
            <person name="Dahal R.H."/>
        </authorList>
    </citation>
    <scope>NUCLEOTIDE SEQUENCE [LARGE SCALE GENOMIC DNA]</scope>
    <source>
        <strain evidence="2 3">K-4-11-1</strain>
    </source>
</reference>
<proteinExistence type="predicted"/>
<dbReference type="SMART" id="SM00850">
    <property type="entry name" value="LytTR"/>
    <property type="match status" value="1"/>
</dbReference>